<gene>
    <name evidence="2" type="ORF">N0F65_004344</name>
</gene>
<name>A0AAV2YMM7_9STRA</name>
<evidence type="ECO:0000256" key="1">
    <source>
        <dbReference type="SAM" id="MobiDB-lite"/>
    </source>
</evidence>
<feature type="region of interest" description="Disordered" evidence="1">
    <location>
        <begin position="394"/>
        <end position="425"/>
    </location>
</feature>
<organism evidence="2 3">
    <name type="scientific">Lagenidium giganteum</name>
    <dbReference type="NCBI Taxonomy" id="4803"/>
    <lineage>
        <taxon>Eukaryota</taxon>
        <taxon>Sar</taxon>
        <taxon>Stramenopiles</taxon>
        <taxon>Oomycota</taxon>
        <taxon>Peronosporomycetes</taxon>
        <taxon>Pythiales</taxon>
        <taxon>Pythiaceae</taxon>
    </lineage>
</organism>
<keyword evidence="3" id="KW-1185">Reference proteome</keyword>
<evidence type="ECO:0000313" key="3">
    <source>
        <dbReference type="Proteomes" id="UP001146120"/>
    </source>
</evidence>
<reference evidence="2" key="2">
    <citation type="journal article" date="2023" name="Microbiol Resour">
        <title>Decontamination and Annotation of the Draft Genome Sequence of the Oomycete Lagenidium giganteum ARSEF 373.</title>
        <authorList>
            <person name="Morgan W.R."/>
            <person name="Tartar A."/>
        </authorList>
    </citation>
    <scope>NUCLEOTIDE SEQUENCE</scope>
    <source>
        <strain evidence="2">ARSEF 373</strain>
    </source>
</reference>
<dbReference type="PANTHER" id="PTHR13510">
    <property type="entry name" value="FYVE-FINGER-CONTAINING RAB5 EFFECTOR PROTEIN RABENOSYN-5-RELATED"/>
    <property type="match status" value="1"/>
</dbReference>
<feature type="compositionally biased region" description="Polar residues" evidence="1">
    <location>
        <begin position="408"/>
        <end position="419"/>
    </location>
</feature>
<sequence>MPRTSSYPPPPRSPFPPLELSEYEEVRYQELLDEIVNEAIDEYHDYTQTCGGRVDARRWKLLKRREALTMYKERSDYVHEYPRLLDQETITSPASSTDTFSVRDSGGSARLGSSILTASSTPLILSVGSIVGTLEDAMLGVFADSTAALRLKYSYGKDHVEDCAMLSRIAGPTEQDPFRFVGIQWFMNELQGLNALARKRDFLMLTSTGITTTKAGKRIGYYVNHSMTHRAVPPDAKRAVVRGKISCCCLYQQVDSNRVQVFMQAYIEPNGHMIDHFAVKGYAASLFAIGSVSHCAQMKKLHWLLRHRDALRRNTNVTDPSQCSTCCKPLTRKLFGSSPCRCTMCGLQACGRCTIAKKLTVDTSISKVVQKPLPICVSCMLAVAQFPAHKVARAQADESERTHKARANSEQLTPKSMTSEDYAVC</sequence>
<comment type="caution">
    <text evidence="2">The sequence shown here is derived from an EMBL/GenBank/DDBJ whole genome shotgun (WGS) entry which is preliminary data.</text>
</comment>
<dbReference type="PANTHER" id="PTHR13510:SF44">
    <property type="entry name" value="RABENOSYN-5"/>
    <property type="match status" value="1"/>
</dbReference>
<protein>
    <recommendedName>
        <fullName evidence="4">START-like domain</fullName>
    </recommendedName>
</protein>
<dbReference type="InterPro" id="IPR052727">
    <property type="entry name" value="Rab4/Rab5_effector"/>
</dbReference>
<proteinExistence type="predicted"/>
<dbReference type="AlphaFoldDB" id="A0AAV2YMM7"/>
<evidence type="ECO:0008006" key="4">
    <source>
        <dbReference type="Google" id="ProtNLM"/>
    </source>
</evidence>
<reference evidence="2" key="1">
    <citation type="submission" date="2022-11" db="EMBL/GenBank/DDBJ databases">
        <authorList>
            <person name="Morgan W.R."/>
            <person name="Tartar A."/>
        </authorList>
    </citation>
    <scope>NUCLEOTIDE SEQUENCE</scope>
    <source>
        <strain evidence="2">ARSEF 373</strain>
    </source>
</reference>
<dbReference type="Gene3D" id="3.30.530.20">
    <property type="match status" value="1"/>
</dbReference>
<dbReference type="InterPro" id="IPR023393">
    <property type="entry name" value="START-like_dom_sf"/>
</dbReference>
<dbReference type="Proteomes" id="UP001146120">
    <property type="component" value="Unassembled WGS sequence"/>
</dbReference>
<evidence type="ECO:0000313" key="2">
    <source>
        <dbReference type="EMBL" id="DAZ94584.1"/>
    </source>
</evidence>
<accession>A0AAV2YMM7</accession>
<dbReference type="EMBL" id="DAKRPA010000243">
    <property type="protein sequence ID" value="DAZ94584.1"/>
    <property type="molecule type" value="Genomic_DNA"/>
</dbReference>